<keyword evidence="4" id="KW-0436">Ligase</keyword>
<dbReference type="Gene3D" id="3.40.50.410">
    <property type="entry name" value="von Willebrand factor, type A domain"/>
    <property type="match status" value="1"/>
</dbReference>
<dbReference type="PROSITE" id="PS50234">
    <property type="entry name" value="VWFA"/>
    <property type="match status" value="1"/>
</dbReference>
<dbReference type="InterPro" id="IPR025861">
    <property type="entry name" value="CobT_VWA_dom"/>
</dbReference>
<dbReference type="RefSeq" id="WP_193184649.1">
    <property type="nucleotide sequence ID" value="NZ_JACVXA010000056.1"/>
</dbReference>
<organism evidence="4 5">
    <name type="scientific">Mangrovicoccus algicola</name>
    <dbReference type="NCBI Taxonomy" id="2771008"/>
    <lineage>
        <taxon>Bacteria</taxon>
        <taxon>Pseudomonadati</taxon>
        <taxon>Pseudomonadota</taxon>
        <taxon>Alphaproteobacteria</taxon>
        <taxon>Rhodobacterales</taxon>
        <taxon>Paracoccaceae</taxon>
        <taxon>Mangrovicoccus</taxon>
    </lineage>
</organism>
<feature type="domain" description="VWFA" evidence="3">
    <location>
        <begin position="406"/>
        <end position="626"/>
    </location>
</feature>
<dbReference type="PANTHER" id="PTHR41248">
    <property type="entry name" value="NORD PROTEIN"/>
    <property type="match status" value="1"/>
</dbReference>
<dbReference type="PIRSF" id="PIRSF031715">
    <property type="entry name" value="Cob_chel_CobT"/>
    <property type="match status" value="1"/>
</dbReference>
<dbReference type="EMBL" id="JACVXA010000056">
    <property type="protein sequence ID" value="MBE3639720.1"/>
    <property type="molecule type" value="Genomic_DNA"/>
</dbReference>
<dbReference type="InterPro" id="IPR051928">
    <property type="entry name" value="NorD/CobT"/>
</dbReference>
<evidence type="ECO:0000256" key="2">
    <source>
        <dbReference type="SAM" id="MobiDB-lite"/>
    </source>
</evidence>
<feature type="compositionally biased region" description="Acidic residues" evidence="2">
    <location>
        <begin position="212"/>
        <end position="264"/>
    </location>
</feature>
<dbReference type="PANTHER" id="PTHR41248:SF1">
    <property type="entry name" value="NORD PROTEIN"/>
    <property type="match status" value="1"/>
</dbReference>
<dbReference type="CDD" id="cd01454">
    <property type="entry name" value="vWA_norD_type"/>
    <property type="match status" value="1"/>
</dbReference>
<keyword evidence="5" id="KW-1185">Reference proteome</keyword>
<dbReference type="Pfam" id="PF11775">
    <property type="entry name" value="CobT_C"/>
    <property type="match status" value="1"/>
</dbReference>
<dbReference type="SUPFAM" id="SSF53300">
    <property type="entry name" value="vWA-like"/>
    <property type="match status" value="1"/>
</dbReference>
<comment type="caution">
    <text evidence="4">The sequence shown here is derived from an EMBL/GenBank/DDBJ whole genome shotgun (WGS) entry which is preliminary data.</text>
</comment>
<feature type="region of interest" description="Disordered" evidence="2">
    <location>
        <begin position="207"/>
        <end position="307"/>
    </location>
</feature>
<sequence length="626" mass="69101">MSKSADNPADPFKKALAEATKVMADDPEMTVSYSVDPPGMTSDAMRLPQISRRMTRAEVLLARGTADAYALNRKFHDAGTHARYAPQGQLAQEIYEAMETARCEAMGARVMPGTAGNIDAKIGWEAERKGYAQVSDPKDVPLPVAAGYLIRHLATGRDLPAGAQNVMQLWRAHIEAQAAGTLDDLDRVLSDQAAFSRFSRRVIEDLGYGDQLGEDPDLADEEDPEDSAETQDEDQDQQDDQGDQDEDGEETDAAPEQSQDDAGDQSEAQVVMDQMADAEMGEESDLPDGAGPLDPPPPPPVSEADPGYVVWNPGHDEEIRAEDLAEPAELERLRAYLDQQLEPLKGAVSRLANKLQRRLQAQQNRSWEFDREEGILDAGRLARVVANPTTPLSFKIEKDTEFRDTVVTLLLDNSGSMRGRPISIAAICADVLARTLERCNVKVEILGFTTRAWKGGQSREEWLNAGRPQQPGRLNDLRHIIYKQADAPMRRTRNNLGLMMKEGLLKENIDGEALEWAHRRVIARPEARKILMVISDGAPVDDSTLSVNPANYLEKHLRDVIAMVEKKRAVELLAIGIGHDVTRYYQRAVTITDVEQLAGAMTEQLASLFDADPRARARVLGMRNVA</sequence>
<evidence type="ECO:0000313" key="4">
    <source>
        <dbReference type="EMBL" id="MBE3639720.1"/>
    </source>
</evidence>
<dbReference type="InterPro" id="IPR006538">
    <property type="entry name" value="CobT"/>
</dbReference>
<dbReference type="InterPro" id="IPR036465">
    <property type="entry name" value="vWFA_dom_sf"/>
</dbReference>
<dbReference type="SMART" id="SM00327">
    <property type="entry name" value="VWA"/>
    <property type="match status" value="1"/>
</dbReference>
<evidence type="ECO:0000259" key="3">
    <source>
        <dbReference type="PROSITE" id="PS50234"/>
    </source>
</evidence>
<dbReference type="InterPro" id="IPR002035">
    <property type="entry name" value="VWF_A"/>
</dbReference>
<dbReference type="AlphaFoldDB" id="A0A8J7CIL7"/>
<name>A0A8J7CIL7_9RHOB</name>
<reference evidence="4" key="1">
    <citation type="submission" date="2020-09" db="EMBL/GenBank/DDBJ databases">
        <title>A novel bacterium of genus Mangrovicoccus, isolated from South China Sea.</title>
        <authorList>
            <person name="Huang H."/>
            <person name="Mo K."/>
            <person name="Hu Y."/>
        </authorList>
    </citation>
    <scope>NUCLEOTIDE SEQUENCE</scope>
    <source>
        <strain evidence="4">HB182678</strain>
    </source>
</reference>
<dbReference type="EC" id="6.6.1.2" evidence="1"/>
<evidence type="ECO:0000256" key="1">
    <source>
        <dbReference type="NCBIfam" id="TIGR01651"/>
    </source>
</evidence>
<dbReference type="Proteomes" id="UP000609121">
    <property type="component" value="Unassembled WGS sequence"/>
</dbReference>
<dbReference type="NCBIfam" id="TIGR01651">
    <property type="entry name" value="CobT"/>
    <property type="match status" value="1"/>
</dbReference>
<dbReference type="Pfam" id="PF06213">
    <property type="entry name" value="CobT"/>
    <property type="match status" value="1"/>
</dbReference>
<proteinExistence type="predicted"/>
<protein>
    <recommendedName>
        <fullName evidence="1">Cobaltochelatase subunit CobT</fullName>
        <ecNumber evidence="1">6.6.1.2</ecNumber>
    </recommendedName>
</protein>
<dbReference type="GO" id="GO:0051116">
    <property type="term" value="F:cobaltochelatase activity"/>
    <property type="evidence" value="ECO:0007669"/>
    <property type="project" value="UniProtKB-UniRule"/>
</dbReference>
<gene>
    <name evidence="4" type="primary">cobT</name>
    <name evidence="4" type="ORF">ICN82_16075</name>
</gene>
<dbReference type="GO" id="GO:0009236">
    <property type="term" value="P:cobalamin biosynthetic process"/>
    <property type="evidence" value="ECO:0007669"/>
    <property type="project" value="UniProtKB-UniRule"/>
</dbReference>
<accession>A0A8J7CIL7</accession>
<evidence type="ECO:0000313" key="5">
    <source>
        <dbReference type="Proteomes" id="UP000609121"/>
    </source>
</evidence>